<proteinExistence type="predicted"/>
<evidence type="ECO:0000259" key="1">
    <source>
        <dbReference type="PROSITE" id="PS51480"/>
    </source>
</evidence>
<dbReference type="PANTHER" id="PTHR33434">
    <property type="entry name" value="DEGV DOMAIN-CONTAINING PROTEIN DR_1986-RELATED"/>
    <property type="match status" value="1"/>
</dbReference>
<gene>
    <name evidence="2" type="ORF">SAMN05661109_02179</name>
</gene>
<dbReference type="SMART" id="SM01121">
    <property type="entry name" value="Dak1_2"/>
    <property type="match status" value="1"/>
</dbReference>
<dbReference type="InterPro" id="IPR033470">
    <property type="entry name" value="FakA-like_C"/>
</dbReference>
<dbReference type="GO" id="GO:0004371">
    <property type="term" value="F:glycerone kinase activity"/>
    <property type="evidence" value="ECO:0007669"/>
    <property type="project" value="InterPro"/>
</dbReference>
<dbReference type="SUPFAM" id="SSF101473">
    <property type="entry name" value="DhaL-like"/>
    <property type="match status" value="1"/>
</dbReference>
<feature type="domain" description="DhaL" evidence="1">
    <location>
        <begin position="10"/>
        <end position="200"/>
    </location>
</feature>
<sequence length="510" mass="52455">MSYPVELDGPRLRAWAAHAADELNRRRAEINALNVFPVPDADTGSNMAHTMAAAVEQVATLDDDAPAPKVAEALATGSVRGARGNSGVVLSQVLRGLAQSASAGPIGAEAIARALTMAVEFVDRAIADPVEGTVLTVLRSAATAASATADGSLLSVTTAARDAARTALANTPSQLDVLREAGVVDAGGAGLVVLLDTLHQEVTGQVSEGSSLSTEPVHAQGELEVMFFYRGDIAALEKRLAELGNSLMVARASDTEATVHIHSTEAGTVIETAFAHGEVTDLRLEILPEGPRTTTPERAVLAVTPPGSLSELYQQAGAWVIAPGDNVVSDILATIRASGAQEVVLLPNGLVPNRALVAVEKATSACEQSIMLLPTVRLVSGIAALAVHDPNQPLATASYTMSEAAGEMRTAVVTRAERAALTQAGACAKGDMLAHSHGDIVAVGDTLAETVVACCHRLLESGGEQVTLLVHADHTMNDALHDDALATALGVDVVVYPADGLNVEAEIGVE</sequence>
<dbReference type="InterPro" id="IPR036117">
    <property type="entry name" value="DhaL_dom_sf"/>
</dbReference>
<dbReference type="Pfam" id="PF02734">
    <property type="entry name" value="Dak2"/>
    <property type="match status" value="1"/>
</dbReference>
<dbReference type="STRING" id="1121357.SAMN05661109_02179"/>
<dbReference type="NCBIfam" id="TIGR03599">
    <property type="entry name" value="YloV"/>
    <property type="match status" value="1"/>
</dbReference>
<evidence type="ECO:0000313" key="2">
    <source>
        <dbReference type="EMBL" id="SES19280.1"/>
    </source>
</evidence>
<dbReference type="EMBL" id="FOGQ01000011">
    <property type="protein sequence ID" value="SES19280.1"/>
    <property type="molecule type" value="Genomic_DNA"/>
</dbReference>
<dbReference type="PANTHER" id="PTHR33434:SF4">
    <property type="entry name" value="PHOSPHATASE PROTEIN"/>
    <property type="match status" value="1"/>
</dbReference>
<dbReference type="Pfam" id="PF21645">
    <property type="entry name" value="FakA-like_M"/>
    <property type="match status" value="1"/>
</dbReference>
<dbReference type="InterPro" id="IPR048394">
    <property type="entry name" value="FakA-like_M"/>
</dbReference>
<name>A0A1H9VBU2_9CORY</name>
<reference evidence="3" key="1">
    <citation type="submission" date="2016-10" db="EMBL/GenBank/DDBJ databases">
        <authorList>
            <person name="Varghese N."/>
            <person name="Submissions S."/>
        </authorList>
    </citation>
    <scope>NUCLEOTIDE SEQUENCE [LARGE SCALE GENOMIC DNA]</scope>
    <source>
        <strain evidence="3">DSM 20524</strain>
    </source>
</reference>
<protein>
    <recommendedName>
        <fullName evidence="1">DhaL domain-containing protein</fullName>
    </recommendedName>
</protein>
<dbReference type="Gene3D" id="1.25.40.340">
    <property type="match status" value="1"/>
</dbReference>
<evidence type="ECO:0000313" key="3">
    <source>
        <dbReference type="Proteomes" id="UP000198929"/>
    </source>
</evidence>
<dbReference type="AlphaFoldDB" id="A0A1H9VBU2"/>
<dbReference type="GO" id="GO:0006071">
    <property type="term" value="P:glycerol metabolic process"/>
    <property type="evidence" value="ECO:0007669"/>
    <property type="project" value="InterPro"/>
</dbReference>
<organism evidence="2 3">
    <name type="scientific">Corynebacterium cystitidis DSM 20524</name>
    <dbReference type="NCBI Taxonomy" id="1121357"/>
    <lineage>
        <taxon>Bacteria</taxon>
        <taxon>Bacillati</taxon>
        <taxon>Actinomycetota</taxon>
        <taxon>Actinomycetes</taxon>
        <taxon>Mycobacteriales</taxon>
        <taxon>Corynebacteriaceae</taxon>
        <taxon>Corynebacterium</taxon>
    </lineage>
</organism>
<dbReference type="Pfam" id="PF13684">
    <property type="entry name" value="FakA-like_C"/>
    <property type="match status" value="1"/>
</dbReference>
<accession>A0A1H9VBU2</accession>
<dbReference type="Proteomes" id="UP000198929">
    <property type="component" value="Unassembled WGS sequence"/>
</dbReference>
<dbReference type="PROSITE" id="PS51480">
    <property type="entry name" value="DHAL"/>
    <property type="match status" value="1"/>
</dbReference>
<dbReference type="InterPro" id="IPR004007">
    <property type="entry name" value="DhaL_dom"/>
</dbReference>
<dbReference type="SMART" id="SM01120">
    <property type="entry name" value="Dak2"/>
    <property type="match status" value="1"/>
</dbReference>
<dbReference type="RefSeq" id="WP_092260069.1">
    <property type="nucleotide sequence ID" value="NZ_CP047199.1"/>
</dbReference>
<dbReference type="InterPro" id="IPR019986">
    <property type="entry name" value="YloV-like"/>
</dbReference>
<dbReference type="InterPro" id="IPR050270">
    <property type="entry name" value="DegV_domain_contain"/>
</dbReference>
<keyword evidence="3" id="KW-1185">Reference proteome</keyword>